<proteinExistence type="predicted"/>
<sequence length="115" mass="12685">MITMTITGINESISNIHNMGPAMINRIKPEVNNIGRDFLEDVRGVTPVVTGQLKKSAYYSEGEVSPFLIEGSVGYTAPYAPEVEFRRGMLADTLNDWNEKIRQQIITAGLQALGL</sequence>
<gene>
    <name evidence="1" type="ORF">A2Z67_06280</name>
</gene>
<dbReference type="Proteomes" id="UP000176939">
    <property type="component" value="Unassembled WGS sequence"/>
</dbReference>
<reference evidence="1 2" key="1">
    <citation type="journal article" date="2016" name="Nat. Commun.">
        <title>Thousands of microbial genomes shed light on interconnected biogeochemical processes in an aquifer system.</title>
        <authorList>
            <person name="Anantharaman K."/>
            <person name="Brown C.T."/>
            <person name="Hug L.A."/>
            <person name="Sharon I."/>
            <person name="Castelle C.J."/>
            <person name="Probst A.J."/>
            <person name="Thomas B.C."/>
            <person name="Singh A."/>
            <person name="Wilkins M.J."/>
            <person name="Karaoz U."/>
            <person name="Brodie E.L."/>
            <person name="Williams K.H."/>
            <person name="Hubbard S.S."/>
            <person name="Banfield J.F."/>
        </authorList>
    </citation>
    <scope>NUCLEOTIDE SEQUENCE [LARGE SCALE GENOMIC DNA]</scope>
</reference>
<name>A0A1F7WZC7_9BACT</name>
<evidence type="ECO:0000313" key="2">
    <source>
        <dbReference type="Proteomes" id="UP000176939"/>
    </source>
</evidence>
<protein>
    <submittedName>
        <fullName evidence="1">Uncharacterized protein</fullName>
    </submittedName>
</protein>
<accession>A0A1F7WZC7</accession>
<dbReference type="EMBL" id="MGFQ01000055">
    <property type="protein sequence ID" value="OGM08194.1"/>
    <property type="molecule type" value="Genomic_DNA"/>
</dbReference>
<dbReference type="AlphaFoldDB" id="A0A1F7WZC7"/>
<evidence type="ECO:0000313" key="1">
    <source>
        <dbReference type="EMBL" id="OGM08194.1"/>
    </source>
</evidence>
<comment type="caution">
    <text evidence="1">The sequence shown here is derived from an EMBL/GenBank/DDBJ whole genome shotgun (WGS) entry which is preliminary data.</text>
</comment>
<organism evidence="1 2">
    <name type="scientific">Candidatus Woesebacteria bacterium RBG_13_36_22</name>
    <dbReference type="NCBI Taxonomy" id="1802478"/>
    <lineage>
        <taxon>Bacteria</taxon>
        <taxon>Candidatus Woeseibacteriota</taxon>
    </lineage>
</organism>